<sequence length="177" mass="19039">METVFSSHQLAFLSFLLKFRFGLQPLRIAASGGRGLVPLLAMLVPFTMPPPEIGKGTTASGVDVGETPGVTGLKEEKIASQKAQWSRHAESNQLAATSSEAAENGALCVSDTVVFIILTELLMVISTLRSSEPSRAWATWAAECRAVAWPCRKSQVHGRCMTSGREKPVISQKPSLQ</sequence>
<dbReference type="EMBL" id="SRLO01000713">
    <property type="protein sequence ID" value="TNN48044.1"/>
    <property type="molecule type" value="Genomic_DNA"/>
</dbReference>
<keyword evidence="3" id="KW-1185">Reference proteome</keyword>
<evidence type="ECO:0000313" key="3">
    <source>
        <dbReference type="Proteomes" id="UP000314294"/>
    </source>
</evidence>
<evidence type="ECO:0000256" key="1">
    <source>
        <dbReference type="SAM" id="SignalP"/>
    </source>
</evidence>
<name>A0A4Z2G5J0_9TELE</name>
<dbReference type="AlphaFoldDB" id="A0A4Z2G5J0"/>
<accession>A0A4Z2G5J0</accession>
<dbReference type="Proteomes" id="UP000314294">
    <property type="component" value="Unassembled WGS sequence"/>
</dbReference>
<keyword evidence="1" id="KW-0732">Signal</keyword>
<gene>
    <name evidence="2" type="ORF">EYF80_041749</name>
</gene>
<protein>
    <submittedName>
        <fullName evidence="2">Uncharacterized protein</fullName>
    </submittedName>
</protein>
<comment type="caution">
    <text evidence="2">The sequence shown here is derived from an EMBL/GenBank/DDBJ whole genome shotgun (WGS) entry which is preliminary data.</text>
</comment>
<organism evidence="2 3">
    <name type="scientific">Liparis tanakae</name>
    <name type="common">Tanaka's snailfish</name>
    <dbReference type="NCBI Taxonomy" id="230148"/>
    <lineage>
        <taxon>Eukaryota</taxon>
        <taxon>Metazoa</taxon>
        <taxon>Chordata</taxon>
        <taxon>Craniata</taxon>
        <taxon>Vertebrata</taxon>
        <taxon>Euteleostomi</taxon>
        <taxon>Actinopterygii</taxon>
        <taxon>Neopterygii</taxon>
        <taxon>Teleostei</taxon>
        <taxon>Neoteleostei</taxon>
        <taxon>Acanthomorphata</taxon>
        <taxon>Eupercaria</taxon>
        <taxon>Perciformes</taxon>
        <taxon>Cottioidei</taxon>
        <taxon>Cottales</taxon>
        <taxon>Liparidae</taxon>
        <taxon>Liparis</taxon>
    </lineage>
</organism>
<evidence type="ECO:0000313" key="2">
    <source>
        <dbReference type="EMBL" id="TNN48044.1"/>
    </source>
</evidence>
<feature type="chain" id="PRO_5021453938" evidence="1">
    <location>
        <begin position="23"/>
        <end position="177"/>
    </location>
</feature>
<feature type="signal peptide" evidence="1">
    <location>
        <begin position="1"/>
        <end position="22"/>
    </location>
</feature>
<reference evidence="2 3" key="1">
    <citation type="submission" date="2019-03" db="EMBL/GenBank/DDBJ databases">
        <title>First draft genome of Liparis tanakae, snailfish: a comprehensive survey of snailfish specific genes.</title>
        <authorList>
            <person name="Kim W."/>
            <person name="Song I."/>
            <person name="Jeong J.-H."/>
            <person name="Kim D."/>
            <person name="Kim S."/>
            <person name="Ryu S."/>
            <person name="Song J.Y."/>
            <person name="Lee S.K."/>
        </authorList>
    </citation>
    <scope>NUCLEOTIDE SEQUENCE [LARGE SCALE GENOMIC DNA]</scope>
    <source>
        <tissue evidence="2">Muscle</tissue>
    </source>
</reference>
<proteinExistence type="predicted"/>